<dbReference type="EMBL" id="MU273593">
    <property type="protein sequence ID" value="KAI0031094.1"/>
    <property type="molecule type" value="Genomic_DNA"/>
</dbReference>
<keyword evidence="2" id="KW-1185">Reference proteome</keyword>
<organism evidence="1 2">
    <name type="scientific">Vararia minispora EC-137</name>
    <dbReference type="NCBI Taxonomy" id="1314806"/>
    <lineage>
        <taxon>Eukaryota</taxon>
        <taxon>Fungi</taxon>
        <taxon>Dikarya</taxon>
        <taxon>Basidiomycota</taxon>
        <taxon>Agaricomycotina</taxon>
        <taxon>Agaricomycetes</taxon>
        <taxon>Russulales</taxon>
        <taxon>Lachnocladiaceae</taxon>
        <taxon>Vararia</taxon>
    </lineage>
</organism>
<comment type="caution">
    <text evidence="1">The sequence shown here is derived from an EMBL/GenBank/DDBJ whole genome shotgun (WGS) entry which is preliminary data.</text>
</comment>
<proteinExistence type="predicted"/>
<evidence type="ECO:0000313" key="2">
    <source>
        <dbReference type="Proteomes" id="UP000814128"/>
    </source>
</evidence>
<protein>
    <submittedName>
        <fullName evidence="1">Uncharacterized protein</fullName>
    </submittedName>
</protein>
<gene>
    <name evidence="1" type="ORF">K488DRAFT_87153</name>
</gene>
<name>A0ACB8QH79_9AGAM</name>
<sequence length="170" mass="18605">MSILAVIADVGLQMTRFSEHYGCTRHRNTCDHPLQYTRPGRIVLPKATNEPPPAVSALAQYKVLFTDLVIALPRPSPRPPASLQLIVHTSHVDCLEHVICIVPSAVEIYFYPQVHLSQLVTTTRFVLVFVNVKISDIAGNLRAAADPAGLRKIVQVAVDANPPLMQSPGL</sequence>
<reference evidence="1" key="2">
    <citation type="journal article" date="2022" name="New Phytol.">
        <title>Evolutionary transition to the ectomycorrhizal habit in the genomes of a hyperdiverse lineage of mushroom-forming fungi.</title>
        <authorList>
            <person name="Looney B."/>
            <person name="Miyauchi S."/>
            <person name="Morin E."/>
            <person name="Drula E."/>
            <person name="Courty P.E."/>
            <person name="Kohler A."/>
            <person name="Kuo A."/>
            <person name="LaButti K."/>
            <person name="Pangilinan J."/>
            <person name="Lipzen A."/>
            <person name="Riley R."/>
            <person name="Andreopoulos W."/>
            <person name="He G."/>
            <person name="Johnson J."/>
            <person name="Nolan M."/>
            <person name="Tritt A."/>
            <person name="Barry K.W."/>
            <person name="Grigoriev I.V."/>
            <person name="Nagy L.G."/>
            <person name="Hibbett D."/>
            <person name="Henrissat B."/>
            <person name="Matheny P.B."/>
            <person name="Labbe J."/>
            <person name="Martin F.M."/>
        </authorList>
    </citation>
    <scope>NUCLEOTIDE SEQUENCE</scope>
    <source>
        <strain evidence="1">EC-137</strain>
    </source>
</reference>
<evidence type="ECO:0000313" key="1">
    <source>
        <dbReference type="EMBL" id="KAI0031094.1"/>
    </source>
</evidence>
<accession>A0ACB8QH79</accession>
<dbReference type="Proteomes" id="UP000814128">
    <property type="component" value="Unassembled WGS sequence"/>
</dbReference>
<reference evidence="1" key="1">
    <citation type="submission" date="2021-02" db="EMBL/GenBank/DDBJ databases">
        <authorList>
            <consortium name="DOE Joint Genome Institute"/>
            <person name="Ahrendt S."/>
            <person name="Looney B.P."/>
            <person name="Miyauchi S."/>
            <person name="Morin E."/>
            <person name="Drula E."/>
            <person name="Courty P.E."/>
            <person name="Chicoki N."/>
            <person name="Fauchery L."/>
            <person name="Kohler A."/>
            <person name="Kuo A."/>
            <person name="Labutti K."/>
            <person name="Pangilinan J."/>
            <person name="Lipzen A."/>
            <person name="Riley R."/>
            <person name="Andreopoulos W."/>
            <person name="He G."/>
            <person name="Johnson J."/>
            <person name="Barry K.W."/>
            <person name="Grigoriev I.V."/>
            <person name="Nagy L."/>
            <person name="Hibbett D."/>
            <person name="Henrissat B."/>
            <person name="Matheny P.B."/>
            <person name="Labbe J."/>
            <person name="Martin F."/>
        </authorList>
    </citation>
    <scope>NUCLEOTIDE SEQUENCE</scope>
    <source>
        <strain evidence="1">EC-137</strain>
    </source>
</reference>